<dbReference type="Proteomes" id="UP000006798">
    <property type="component" value="Chromosome 1"/>
</dbReference>
<evidence type="ECO:0000313" key="1">
    <source>
        <dbReference type="EMBL" id="AEI76099.1"/>
    </source>
</evidence>
<proteinExistence type="predicted"/>
<dbReference type="GeneID" id="43501537"/>
<dbReference type="AlphaFoldDB" id="G0EXJ5"/>
<dbReference type="HOGENOM" id="CLU_2971823_0_0_4"/>
<reference evidence="1 2" key="1">
    <citation type="journal article" date="2011" name="J. Bacteriol.">
        <title>Complete genome sequence of the type strain Cupriavidus necator N-1.</title>
        <authorList>
            <person name="Poehlein A."/>
            <person name="Kusian B."/>
            <person name="Friedrich B."/>
            <person name="Daniel R."/>
            <person name="Bowien B."/>
        </authorList>
    </citation>
    <scope>NUCLEOTIDE SEQUENCE [LARGE SCALE GENOMIC DNA]</scope>
    <source>
        <strain evidence="2">ATCC 43291 / DSM 13513 / CCUG 52238 / LMG 8453 / N-1</strain>
    </source>
</reference>
<dbReference type="EMBL" id="CP002877">
    <property type="protein sequence ID" value="AEI76099.1"/>
    <property type="molecule type" value="Genomic_DNA"/>
</dbReference>
<gene>
    <name evidence="1" type="ordered locus">CNE_1c07360</name>
</gene>
<dbReference type="KEGG" id="cnc:CNE_1c07360"/>
<sequence>MNARRHIGQKDVSPMKAAHCLVDGAGQGEGQKETGNELAHRYLAVTSLAIAMEPDLAM</sequence>
<evidence type="ECO:0000313" key="2">
    <source>
        <dbReference type="Proteomes" id="UP000006798"/>
    </source>
</evidence>
<organism evidence="1 2">
    <name type="scientific">Cupriavidus necator (strain ATCC 43291 / DSM 13513 / CCUG 52238 / LMG 8453 / N-1)</name>
    <name type="common">Ralstonia eutropha</name>
    <dbReference type="NCBI Taxonomy" id="1042878"/>
    <lineage>
        <taxon>Bacteria</taxon>
        <taxon>Pseudomonadati</taxon>
        <taxon>Pseudomonadota</taxon>
        <taxon>Betaproteobacteria</taxon>
        <taxon>Burkholderiales</taxon>
        <taxon>Burkholderiaceae</taxon>
        <taxon>Cupriavidus</taxon>
    </lineage>
</organism>
<name>G0EXJ5_CUPNN</name>
<dbReference type="RefSeq" id="WP_013955784.1">
    <property type="nucleotide sequence ID" value="NC_015726.1"/>
</dbReference>
<protein>
    <submittedName>
        <fullName evidence="1">Uncharacterized protein</fullName>
    </submittedName>
</protein>
<accession>G0EXJ5</accession>